<dbReference type="PANTHER" id="PTHR43102">
    <property type="entry name" value="SLR1143 PROTEIN"/>
    <property type="match status" value="1"/>
</dbReference>
<keyword evidence="5" id="KW-0808">Transferase</keyword>
<evidence type="ECO:0000256" key="2">
    <source>
        <dbReference type="ARBA" id="ARBA00012438"/>
    </source>
</evidence>
<name>A0ABW2YR06_9SPHI</name>
<keyword evidence="3" id="KW-0597">Phosphoprotein</keyword>
<dbReference type="Pfam" id="PF01590">
    <property type="entry name" value="GAF"/>
    <property type="match status" value="1"/>
</dbReference>
<dbReference type="PRINTS" id="PR00344">
    <property type="entry name" value="BCTRLSENSOR"/>
</dbReference>
<dbReference type="Gene3D" id="3.30.450.40">
    <property type="match status" value="1"/>
</dbReference>
<organism evidence="5 6">
    <name type="scientific">Mucilaginibacter calamicampi</name>
    <dbReference type="NCBI Taxonomy" id="1302352"/>
    <lineage>
        <taxon>Bacteria</taxon>
        <taxon>Pseudomonadati</taxon>
        <taxon>Bacteroidota</taxon>
        <taxon>Sphingobacteriia</taxon>
        <taxon>Sphingobacteriales</taxon>
        <taxon>Sphingobacteriaceae</taxon>
        <taxon>Mucilaginibacter</taxon>
    </lineage>
</organism>
<evidence type="ECO:0000313" key="6">
    <source>
        <dbReference type="Proteomes" id="UP001596958"/>
    </source>
</evidence>
<dbReference type="PANTHER" id="PTHR43102:SF2">
    <property type="entry name" value="GAF DOMAIN-CONTAINING PROTEIN"/>
    <property type="match status" value="1"/>
</dbReference>
<dbReference type="CDD" id="cd00075">
    <property type="entry name" value="HATPase"/>
    <property type="match status" value="1"/>
</dbReference>
<evidence type="ECO:0000259" key="4">
    <source>
        <dbReference type="PROSITE" id="PS50109"/>
    </source>
</evidence>
<dbReference type="PROSITE" id="PS50109">
    <property type="entry name" value="HIS_KIN"/>
    <property type="match status" value="1"/>
</dbReference>
<dbReference type="InterPro" id="IPR003661">
    <property type="entry name" value="HisK_dim/P_dom"/>
</dbReference>
<dbReference type="InterPro" id="IPR003018">
    <property type="entry name" value="GAF"/>
</dbReference>
<feature type="domain" description="Histidine kinase" evidence="4">
    <location>
        <begin position="189"/>
        <end position="401"/>
    </location>
</feature>
<accession>A0ABW2YR06</accession>
<dbReference type="RefSeq" id="WP_377096690.1">
    <property type="nucleotide sequence ID" value="NZ_JBHTHU010000001.1"/>
</dbReference>
<evidence type="ECO:0000313" key="5">
    <source>
        <dbReference type="EMBL" id="MFD0748829.1"/>
    </source>
</evidence>
<dbReference type="Pfam" id="PF02518">
    <property type="entry name" value="HATPase_c"/>
    <property type="match status" value="1"/>
</dbReference>
<sequence length="401" mass="45067">MAEKELLLPENETERLIALESYHIMDSGEEQDFDAIASIASAICQTPISLITFIDGQRQWFKSHIGTDLTENFRDLSFCTHTIAGTGDLLIVPDATQDERFADNPVVSEANVTFYAGVPLVNEDGYALGTLCVMDLQSHNFTEMQTNALKALGKQVVDKIELRRKVLNLEKSNQDLLNANVLIQKFASMAAHDIKNPLSSIKLTSQALKMRHEKLQDDGCLRLVNMNITATDNLLTLVDEMLAYSKNPTLLLQKKQQFELNGLLQKVLGLLTVPEDVQVELPPNRNIIHYSVIAFEQIIINLLSNAIRYNDKENPMIRIAFAEDEHFYHLEIKDNGIGIAEELQERIFENNFTINAKDRFKTQGSGIGLSTVKDLLRLLNSEITVKSAYGEGSVFTVRLKK</sequence>
<dbReference type="InterPro" id="IPR004358">
    <property type="entry name" value="Sig_transdc_His_kin-like_C"/>
</dbReference>
<dbReference type="Gene3D" id="3.30.565.10">
    <property type="entry name" value="Histidine kinase-like ATPase, C-terminal domain"/>
    <property type="match status" value="1"/>
</dbReference>
<dbReference type="SMART" id="SM00388">
    <property type="entry name" value="HisKA"/>
    <property type="match status" value="1"/>
</dbReference>
<dbReference type="InterPro" id="IPR029016">
    <property type="entry name" value="GAF-like_dom_sf"/>
</dbReference>
<proteinExistence type="predicted"/>
<dbReference type="SUPFAM" id="SSF47384">
    <property type="entry name" value="Homodimeric domain of signal transducing histidine kinase"/>
    <property type="match status" value="1"/>
</dbReference>
<protein>
    <recommendedName>
        <fullName evidence="2">histidine kinase</fullName>
        <ecNumber evidence="2">2.7.13.3</ecNumber>
    </recommendedName>
</protein>
<dbReference type="Gene3D" id="1.10.287.130">
    <property type="match status" value="1"/>
</dbReference>
<dbReference type="SUPFAM" id="SSF55874">
    <property type="entry name" value="ATPase domain of HSP90 chaperone/DNA topoisomerase II/histidine kinase"/>
    <property type="match status" value="1"/>
</dbReference>
<keyword evidence="6" id="KW-1185">Reference proteome</keyword>
<dbReference type="Proteomes" id="UP001596958">
    <property type="component" value="Unassembled WGS sequence"/>
</dbReference>
<dbReference type="SMART" id="SM00387">
    <property type="entry name" value="HATPase_c"/>
    <property type="match status" value="1"/>
</dbReference>
<dbReference type="EC" id="2.7.13.3" evidence="2"/>
<dbReference type="InterPro" id="IPR003594">
    <property type="entry name" value="HATPase_dom"/>
</dbReference>
<reference evidence="6" key="1">
    <citation type="journal article" date="2019" name="Int. J. Syst. Evol. Microbiol.">
        <title>The Global Catalogue of Microorganisms (GCM) 10K type strain sequencing project: providing services to taxonomists for standard genome sequencing and annotation.</title>
        <authorList>
            <consortium name="The Broad Institute Genomics Platform"/>
            <consortium name="The Broad Institute Genome Sequencing Center for Infectious Disease"/>
            <person name="Wu L."/>
            <person name="Ma J."/>
        </authorList>
    </citation>
    <scope>NUCLEOTIDE SEQUENCE [LARGE SCALE GENOMIC DNA]</scope>
    <source>
        <strain evidence="6">CCUG 63418</strain>
    </source>
</reference>
<dbReference type="SUPFAM" id="SSF55781">
    <property type="entry name" value="GAF domain-like"/>
    <property type="match status" value="1"/>
</dbReference>
<dbReference type="SMART" id="SM00065">
    <property type="entry name" value="GAF"/>
    <property type="match status" value="1"/>
</dbReference>
<dbReference type="InterPro" id="IPR036890">
    <property type="entry name" value="HATPase_C_sf"/>
</dbReference>
<gene>
    <name evidence="5" type="ORF">ACFQZS_01665</name>
</gene>
<dbReference type="EMBL" id="JBHTHU010000001">
    <property type="protein sequence ID" value="MFD0748829.1"/>
    <property type="molecule type" value="Genomic_DNA"/>
</dbReference>
<comment type="catalytic activity">
    <reaction evidence="1">
        <text>ATP + protein L-histidine = ADP + protein N-phospho-L-histidine.</text>
        <dbReference type="EC" id="2.7.13.3"/>
    </reaction>
</comment>
<evidence type="ECO:0000256" key="3">
    <source>
        <dbReference type="ARBA" id="ARBA00022553"/>
    </source>
</evidence>
<dbReference type="Pfam" id="PF00512">
    <property type="entry name" value="HisKA"/>
    <property type="match status" value="1"/>
</dbReference>
<dbReference type="InterPro" id="IPR036097">
    <property type="entry name" value="HisK_dim/P_sf"/>
</dbReference>
<keyword evidence="5" id="KW-0418">Kinase</keyword>
<comment type="caution">
    <text evidence="5">The sequence shown here is derived from an EMBL/GenBank/DDBJ whole genome shotgun (WGS) entry which is preliminary data.</text>
</comment>
<dbReference type="InterPro" id="IPR005467">
    <property type="entry name" value="His_kinase_dom"/>
</dbReference>
<evidence type="ECO:0000256" key="1">
    <source>
        <dbReference type="ARBA" id="ARBA00000085"/>
    </source>
</evidence>
<dbReference type="GO" id="GO:0016301">
    <property type="term" value="F:kinase activity"/>
    <property type="evidence" value="ECO:0007669"/>
    <property type="project" value="UniProtKB-KW"/>
</dbReference>
<dbReference type="CDD" id="cd00082">
    <property type="entry name" value="HisKA"/>
    <property type="match status" value="1"/>
</dbReference>